<dbReference type="Pfam" id="PF07238">
    <property type="entry name" value="PilZ"/>
    <property type="match status" value="1"/>
</dbReference>
<evidence type="ECO:0000313" key="4">
    <source>
        <dbReference type="Proteomes" id="UP000784880"/>
    </source>
</evidence>
<keyword evidence="3" id="KW-0282">Flagellum</keyword>
<evidence type="ECO:0000259" key="1">
    <source>
        <dbReference type="Pfam" id="PF07238"/>
    </source>
</evidence>
<feature type="domain" description="PilZ" evidence="1">
    <location>
        <begin position="99"/>
        <end position="207"/>
    </location>
</feature>
<comment type="caution">
    <text evidence="3">The sequence shown here is derived from an EMBL/GenBank/DDBJ whole genome shotgun (WGS) entry which is preliminary data.</text>
</comment>
<reference evidence="3 4" key="1">
    <citation type="submission" date="2021-06" db="EMBL/GenBank/DDBJ databases">
        <title>Bacillus sp. RD4P76, an endophyte from a halophyte.</title>
        <authorList>
            <person name="Sun J.-Q."/>
        </authorList>
    </citation>
    <scope>NUCLEOTIDE SEQUENCE [LARGE SCALE GENOMIC DNA]</scope>
    <source>
        <strain evidence="3 4">CGMCC 1.15917</strain>
    </source>
</reference>
<name>A0ABS6JKQ1_9BACI</name>
<evidence type="ECO:0000313" key="3">
    <source>
        <dbReference type="EMBL" id="MBU9714257.1"/>
    </source>
</evidence>
<dbReference type="Pfam" id="PF12945">
    <property type="entry name" value="PilZNR"/>
    <property type="match status" value="1"/>
</dbReference>
<sequence>MIKVSTNLFLELNDPDHERKKYRSKLLDYQDNQLFIDYPVDEETKKPHFLFPGTELKVWFIGKDEAIYLFHTEVLGKLEKKIPMLIIHDPGQQNYIRIQRRQYVRIDTAIDVAIHSIDQSFPPFTTITLDISGGGIATLIPKNNKLPDNTVVSLYFPLHFQTGDIYFIKTKGKLIRIIEKQGQRKGSFQFIDLTEGDRQKIVRYCYEKQLNLRKKVKQ</sequence>
<dbReference type="InterPro" id="IPR009875">
    <property type="entry name" value="PilZ_domain"/>
</dbReference>
<protein>
    <submittedName>
        <fullName evidence="3">Flagellar brake domain-containing protein</fullName>
    </submittedName>
</protein>
<gene>
    <name evidence="3" type="ORF">KS419_21185</name>
</gene>
<keyword evidence="3" id="KW-0966">Cell projection</keyword>
<accession>A0ABS6JKQ1</accession>
<keyword evidence="3" id="KW-0969">Cilium</keyword>
<dbReference type="Proteomes" id="UP000784880">
    <property type="component" value="Unassembled WGS sequence"/>
</dbReference>
<keyword evidence="4" id="KW-1185">Reference proteome</keyword>
<feature type="domain" description="Type III secretion system flagellar brake protein YcgR PilZN" evidence="2">
    <location>
        <begin position="4"/>
        <end position="90"/>
    </location>
</feature>
<proteinExistence type="predicted"/>
<evidence type="ECO:0000259" key="2">
    <source>
        <dbReference type="Pfam" id="PF12945"/>
    </source>
</evidence>
<dbReference type="InterPro" id="IPR009926">
    <property type="entry name" value="T3SS_YcgR_PilZN"/>
</dbReference>
<dbReference type="RefSeq" id="WP_217068678.1">
    <property type="nucleotide sequence ID" value="NZ_JAHQCS010000171.1"/>
</dbReference>
<dbReference type="EMBL" id="JAHQCS010000171">
    <property type="protein sequence ID" value="MBU9714257.1"/>
    <property type="molecule type" value="Genomic_DNA"/>
</dbReference>
<organism evidence="3 4">
    <name type="scientific">Evansella tamaricis</name>
    <dbReference type="NCBI Taxonomy" id="2069301"/>
    <lineage>
        <taxon>Bacteria</taxon>
        <taxon>Bacillati</taxon>
        <taxon>Bacillota</taxon>
        <taxon>Bacilli</taxon>
        <taxon>Bacillales</taxon>
        <taxon>Bacillaceae</taxon>
        <taxon>Evansella</taxon>
    </lineage>
</organism>